<dbReference type="RefSeq" id="WP_246360348.1">
    <property type="nucleotide sequence ID" value="NZ_JACHNY010000003.1"/>
</dbReference>
<feature type="chain" id="PRO_5031389797" description="EF-hand domain-containing protein" evidence="1">
    <location>
        <begin position="24"/>
        <end position="166"/>
    </location>
</feature>
<keyword evidence="1" id="KW-0732">Signal</keyword>
<comment type="caution">
    <text evidence="3">The sequence shown here is derived from an EMBL/GenBank/DDBJ whole genome shotgun (WGS) entry which is preliminary data.</text>
</comment>
<proteinExistence type="predicted"/>
<dbReference type="SMART" id="SM00054">
    <property type="entry name" value="EFh"/>
    <property type="match status" value="2"/>
</dbReference>
<gene>
    <name evidence="3" type="ORF">GGQ96_001775</name>
</gene>
<evidence type="ECO:0000313" key="3">
    <source>
        <dbReference type="EMBL" id="MBB4617647.1"/>
    </source>
</evidence>
<accession>A0A7W7AIH9</accession>
<protein>
    <recommendedName>
        <fullName evidence="2">EF-hand domain-containing protein</fullName>
    </recommendedName>
</protein>
<dbReference type="InterPro" id="IPR011992">
    <property type="entry name" value="EF-hand-dom_pair"/>
</dbReference>
<dbReference type="CDD" id="cd00051">
    <property type="entry name" value="EFh"/>
    <property type="match status" value="1"/>
</dbReference>
<evidence type="ECO:0000313" key="4">
    <source>
        <dbReference type="Proteomes" id="UP000574769"/>
    </source>
</evidence>
<name>A0A7W7AIH9_9SPHN</name>
<dbReference type="InterPro" id="IPR018247">
    <property type="entry name" value="EF_Hand_1_Ca_BS"/>
</dbReference>
<dbReference type="SUPFAM" id="SSF47473">
    <property type="entry name" value="EF-hand"/>
    <property type="match status" value="1"/>
</dbReference>
<dbReference type="EMBL" id="JACHNY010000003">
    <property type="protein sequence ID" value="MBB4617647.1"/>
    <property type="molecule type" value="Genomic_DNA"/>
</dbReference>
<dbReference type="PROSITE" id="PS50222">
    <property type="entry name" value="EF_HAND_2"/>
    <property type="match status" value="1"/>
</dbReference>
<feature type="signal peptide" evidence="1">
    <location>
        <begin position="1"/>
        <end position="23"/>
    </location>
</feature>
<dbReference type="AlphaFoldDB" id="A0A7W7AIH9"/>
<keyword evidence="4" id="KW-1185">Reference proteome</keyword>
<sequence length="166" mass="16405">METKMLKYAMLASAMIVAAPVAAQTAPQTATAAPNAQVQAGVPGASGSVTGGAAVGVQADPATGAAVGATADASTTASAAQPAQIAQVVDQEFGTYDKDGDGALSKTEFAAWMDKLKASTPDAKPMPAAKQTAWNNAAFKQADADKSTKVDKAELTGFLSGSAKAG</sequence>
<feature type="domain" description="EF-hand" evidence="2">
    <location>
        <begin position="84"/>
        <end position="119"/>
    </location>
</feature>
<dbReference type="Gene3D" id="1.10.238.10">
    <property type="entry name" value="EF-hand"/>
    <property type="match status" value="1"/>
</dbReference>
<organism evidence="3 4">
    <name type="scientific">Sphingomonas abaci</name>
    <dbReference type="NCBI Taxonomy" id="237611"/>
    <lineage>
        <taxon>Bacteria</taxon>
        <taxon>Pseudomonadati</taxon>
        <taxon>Pseudomonadota</taxon>
        <taxon>Alphaproteobacteria</taxon>
        <taxon>Sphingomonadales</taxon>
        <taxon>Sphingomonadaceae</taxon>
        <taxon>Sphingomonas</taxon>
    </lineage>
</organism>
<dbReference type="GO" id="GO:0005509">
    <property type="term" value="F:calcium ion binding"/>
    <property type="evidence" value="ECO:0007669"/>
    <property type="project" value="InterPro"/>
</dbReference>
<evidence type="ECO:0000259" key="2">
    <source>
        <dbReference type="PROSITE" id="PS50222"/>
    </source>
</evidence>
<reference evidence="3 4" key="1">
    <citation type="submission" date="2020-08" db="EMBL/GenBank/DDBJ databases">
        <title>Genomic Encyclopedia of Type Strains, Phase IV (KMG-IV): sequencing the most valuable type-strain genomes for metagenomic binning, comparative biology and taxonomic classification.</title>
        <authorList>
            <person name="Goeker M."/>
        </authorList>
    </citation>
    <scope>NUCLEOTIDE SEQUENCE [LARGE SCALE GENOMIC DNA]</scope>
    <source>
        <strain evidence="3 4">DSM 15867</strain>
    </source>
</reference>
<dbReference type="InterPro" id="IPR002048">
    <property type="entry name" value="EF_hand_dom"/>
</dbReference>
<dbReference type="Pfam" id="PF13202">
    <property type="entry name" value="EF-hand_5"/>
    <property type="match status" value="2"/>
</dbReference>
<evidence type="ECO:0000256" key="1">
    <source>
        <dbReference type="SAM" id="SignalP"/>
    </source>
</evidence>
<dbReference type="PROSITE" id="PS00018">
    <property type="entry name" value="EF_HAND_1"/>
    <property type="match status" value="1"/>
</dbReference>
<dbReference type="Proteomes" id="UP000574769">
    <property type="component" value="Unassembled WGS sequence"/>
</dbReference>